<feature type="region of interest" description="Disordered" evidence="1">
    <location>
        <begin position="184"/>
        <end position="214"/>
    </location>
</feature>
<keyword evidence="3" id="KW-1185">Reference proteome</keyword>
<feature type="region of interest" description="Disordered" evidence="1">
    <location>
        <begin position="1"/>
        <end position="24"/>
    </location>
</feature>
<dbReference type="EMBL" id="JARJCM010000188">
    <property type="protein sequence ID" value="KAJ7023483.1"/>
    <property type="molecule type" value="Genomic_DNA"/>
</dbReference>
<proteinExistence type="predicted"/>
<feature type="region of interest" description="Disordered" evidence="1">
    <location>
        <begin position="111"/>
        <end position="135"/>
    </location>
</feature>
<dbReference type="Proteomes" id="UP001218188">
    <property type="component" value="Unassembled WGS sequence"/>
</dbReference>
<evidence type="ECO:0000256" key="1">
    <source>
        <dbReference type="SAM" id="MobiDB-lite"/>
    </source>
</evidence>
<evidence type="ECO:0000313" key="2">
    <source>
        <dbReference type="EMBL" id="KAJ7023483.1"/>
    </source>
</evidence>
<reference evidence="2" key="1">
    <citation type="submission" date="2023-03" db="EMBL/GenBank/DDBJ databases">
        <title>Massive genome expansion in bonnet fungi (Mycena s.s.) driven by repeated elements and novel gene families across ecological guilds.</title>
        <authorList>
            <consortium name="Lawrence Berkeley National Laboratory"/>
            <person name="Harder C.B."/>
            <person name="Miyauchi S."/>
            <person name="Viragh M."/>
            <person name="Kuo A."/>
            <person name="Thoen E."/>
            <person name="Andreopoulos B."/>
            <person name="Lu D."/>
            <person name="Skrede I."/>
            <person name="Drula E."/>
            <person name="Henrissat B."/>
            <person name="Morin E."/>
            <person name="Kohler A."/>
            <person name="Barry K."/>
            <person name="LaButti K."/>
            <person name="Morin E."/>
            <person name="Salamov A."/>
            <person name="Lipzen A."/>
            <person name="Mereny Z."/>
            <person name="Hegedus B."/>
            <person name="Baldrian P."/>
            <person name="Stursova M."/>
            <person name="Weitz H."/>
            <person name="Taylor A."/>
            <person name="Grigoriev I.V."/>
            <person name="Nagy L.G."/>
            <person name="Martin F."/>
            <person name="Kauserud H."/>
        </authorList>
    </citation>
    <scope>NUCLEOTIDE SEQUENCE</scope>
    <source>
        <strain evidence="2">CBHHK200</strain>
    </source>
</reference>
<name>A0AAD6WQL9_9AGAR</name>
<protein>
    <submittedName>
        <fullName evidence="2">Uncharacterized protein</fullName>
    </submittedName>
</protein>
<gene>
    <name evidence="2" type="ORF">C8F04DRAFT_1305271</name>
</gene>
<sequence length="224" mass="23686">MLWDSWRLSGGGSRSSAAGSQASVSFARPTLPRVTKHKRVRSFGGGRFLLLPLTPPCFASPYFDLPPRAPVLRLGIVGGCRAPGGSRSSAAGSSSTSASGTFEAHAIGRNTRFPAPSHHSHRAPSRGRAHSRTPSVHRDDLAHASLVALNLPASTAAHHALPSINTNMNTPTVGGPTPLNTPAAAAEWRRPQVQRGRSASMESDRTRDGGSGRCPRRWLLLSQV</sequence>
<dbReference type="AlphaFoldDB" id="A0AAD6WQL9"/>
<feature type="compositionally biased region" description="Basic residues" evidence="1">
    <location>
        <begin position="118"/>
        <end position="131"/>
    </location>
</feature>
<feature type="compositionally biased region" description="Low complexity" evidence="1">
    <location>
        <begin position="14"/>
        <end position="24"/>
    </location>
</feature>
<evidence type="ECO:0000313" key="3">
    <source>
        <dbReference type="Proteomes" id="UP001218188"/>
    </source>
</evidence>
<organism evidence="2 3">
    <name type="scientific">Mycena alexandri</name>
    <dbReference type="NCBI Taxonomy" id="1745969"/>
    <lineage>
        <taxon>Eukaryota</taxon>
        <taxon>Fungi</taxon>
        <taxon>Dikarya</taxon>
        <taxon>Basidiomycota</taxon>
        <taxon>Agaricomycotina</taxon>
        <taxon>Agaricomycetes</taxon>
        <taxon>Agaricomycetidae</taxon>
        <taxon>Agaricales</taxon>
        <taxon>Marasmiineae</taxon>
        <taxon>Mycenaceae</taxon>
        <taxon>Mycena</taxon>
    </lineage>
</organism>
<accession>A0AAD6WQL9</accession>
<comment type="caution">
    <text evidence="2">The sequence shown here is derived from an EMBL/GenBank/DDBJ whole genome shotgun (WGS) entry which is preliminary data.</text>
</comment>